<protein>
    <submittedName>
        <fullName evidence="1">Uncharacterized protein</fullName>
    </submittedName>
</protein>
<dbReference type="Proteomes" id="UP000054018">
    <property type="component" value="Unassembled WGS sequence"/>
</dbReference>
<sequence length="86" mass="9423">MPVLIRTEISRDVTSLPRSMGIRSGLSLFVEPLKHVLPVPSCLKVVGGLIHTLSSYGGSVLFTIISKYRSNKHSQQPSNYLSNSII</sequence>
<evidence type="ECO:0000313" key="1">
    <source>
        <dbReference type="EMBL" id="KIK28729.1"/>
    </source>
</evidence>
<keyword evidence="2" id="KW-1185">Reference proteome</keyword>
<reference evidence="1 2" key="1">
    <citation type="submission" date="2014-04" db="EMBL/GenBank/DDBJ databases">
        <authorList>
            <consortium name="DOE Joint Genome Institute"/>
            <person name="Kuo A."/>
            <person name="Kohler A."/>
            <person name="Costa M.D."/>
            <person name="Nagy L.G."/>
            <person name="Floudas D."/>
            <person name="Copeland A."/>
            <person name="Barry K.W."/>
            <person name="Cichocki N."/>
            <person name="Veneault-Fourrey C."/>
            <person name="LaButti K."/>
            <person name="Lindquist E.A."/>
            <person name="Lipzen A."/>
            <person name="Lundell T."/>
            <person name="Morin E."/>
            <person name="Murat C."/>
            <person name="Sun H."/>
            <person name="Tunlid A."/>
            <person name="Henrissat B."/>
            <person name="Grigoriev I.V."/>
            <person name="Hibbett D.S."/>
            <person name="Martin F."/>
            <person name="Nordberg H.P."/>
            <person name="Cantor M.N."/>
            <person name="Hua S.X."/>
        </authorList>
    </citation>
    <scope>NUCLEOTIDE SEQUENCE [LARGE SCALE GENOMIC DNA]</scope>
    <source>
        <strain evidence="1 2">441</strain>
    </source>
</reference>
<organism evidence="1 2">
    <name type="scientific">Pisolithus microcarpus 441</name>
    <dbReference type="NCBI Taxonomy" id="765257"/>
    <lineage>
        <taxon>Eukaryota</taxon>
        <taxon>Fungi</taxon>
        <taxon>Dikarya</taxon>
        <taxon>Basidiomycota</taxon>
        <taxon>Agaricomycotina</taxon>
        <taxon>Agaricomycetes</taxon>
        <taxon>Agaricomycetidae</taxon>
        <taxon>Boletales</taxon>
        <taxon>Sclerodermatineae</taxon>
        <taxon>Pisolithaceae</taxon>
        <taxon>Pisolithus</taxon>
    </lineage>
</organism>
<dbReference type="AlphaFoldDB" id="A0A0C9ZRN0"/>
<gene>
    <name evidence="1" type="ORF">PISMIDRAFT_551202</name>
</gene>
<name>A0A0C9ZRN0_9AGAM</name>
<dbReference type="HOGENOM" id="CLU_2498720_0_0_1"/>
<accession>A0A0C9ZRN0</accession>
<evidence type="ECO:0000313" key="2">
    <source>
        <dbReference type="Proteomes" id="UP000054018"/>
    </source>
</evidence>
<dbReference type="EMBL" id="KN833691">
    <property type="protein sequence ID" value="KIK28729.1"/>
    <property type="molecule type" value="Genomic_DNA"/>
</dbReference>
<reference evidence="2" key="2">
    <citation type="submission" date="2015-01" db="EMBL/GenBank/DDBJ databases">
        <title>Evolutionary Origins and Diversification of the Mycorrhizal Mutualists.</title>
        <authorList>
            <consortium name="DOE Joint Genome Institute"/>
            <consortium name="Mycorrhizal Genomics Consortium"/>
            <person name="Kohler A."/>
            <person name="Kuo A."/>
            <person name="Nagy L.G."/>
            <person name="Floudas D."/>
            <person name="Copeland A."/>
            <person name="Barry K.W."/>
            <person name="Cichocki N."/>
            <person name="Veneault-Fourrey C."/>
            <person name="LaButti K."/>
            <person name="Lindquist E.A."/>
            <person name="Lipzen A."/>
            <person name="Lundell T."/>
            <person name="Morin E."/>
            <person name="Murat C."/>
            <person name="Riley R."/>
            <person name="Ohm R."/>
            <person name="Sun H."/>
            <person name="Tunlid A."/>
            <person name="Henrissat B."/>
            <person name="Grigoriev I.V."/>
            <person name="Hibbett D.S."/>
            <person name="Martin F."/>
        </authorList>
    </citation>
    <scope>NUCLEOTIDE SEQUENCE [LARGE SCALE GENOMIC DNA]</scope>
    <source>
        <strain evidence="2">441</strain>
    </source>
</reference>
<proteinExistence type="predicted"/>